<evidence type="ECO:0000256" key="2">
    <source>
        <dbReference type="ARBA" id="ARBA00023125"/>
    </source>
</evidence>
<evidence type="ECO:0000256" key="3">
    <source>
        <dbReference type="ARBA" id="ARBA00023163"/>
    </source>
</evidence>
<dbReference type="InterPro" id="IPR000843">
    <property type="entry name" value="HTH_LacI"/>
</dbReference>
<reference evidence="5 6" key="1">
    <citation type="submission" date="2018-11" db="EMBL/GenBank/DDBJ databases">
        <title>Saccharopolyspora rhizosphaerae sp. nov., an actinomycete isolated from rhizosphere soil in Thailand.</title>
        <authorList>
            <person name="Intra B."/>
            <person name="Euanorasetr J."/>
            <person name="Take A."/>
            <person name="Inahashi Y."/>
            <person name="Mori M."/>
            <person name="Panbangred W."/>
            <person name="Matsumoto A."/>
        </authorList>
    </citation>
    <scope>NUCLEOTIDE SEQUENCE [LARGE SCALE GENOMIC DNA]</scope>
    <source>
        <strain evidence="5 6">H219</strain>
    </source>
</reference>
<dbReference type="Pfam" id="PF00356">
    <property type="entry name" value="LacI"/>
    <property type="match status" value="1"/>
</dbReference>
<dbReference type="PROSITE" id="PS00356">
    <property type="entry name" value="HTH_LACI_1"/>
    <property type="match status" value="1"/>
</dbReference>
<dbReference type="CDD" id="cd01392">
    <property type="entry name" value="HTH_LacI"/>
    <property type="match status" value="1"/>
</dbReference>
<name>A0A426JY05_9PSEU</name>
<sequence>MAARAATLTDVAKEAGVSLATASRALNGSDRVVRAELHERVLAAATRLGYSPNAQAQSMARGSTDLVGLMVNDISDPYFSTIAAGLANAAEEQGLLVMLCSTAGRPERELELLGALRRQRGRAIVLAGSRTSDRAHLRELNAQIDPFVSSGGRVVAISEPKLQVDTVVVENRTGAQDLAAEIAALGYRKPAVLAGPENLLVSRDRHEGFTAGWPEDEPVVVADEFSRDGGFRAMHRLLDCGADVDCVFAINDLMAMGAMAACRERGVDVPRDLAVAGFDDISTLRDVTPALTTVRLPLTEMGHVALDLVLGERTARPRRRKVRGEVIVRESTPPR</sequence>
<dbReference type="SUPFAM" id="SSF53822">
    <property type="entry name" value="Periplasmic binding protein-like I"/>
    <property type="match status" value="1"/>
</dbReference>
<dbReference type="RefSeq" id="WP_125089346.1">
    <property type="nucleotide sequence ID" value="NZ_RSAA01000007.1"/>
</dbReference>
<dbReference type="PROSITE" id="PS50932">
    <property type="entry name" value="HTH_LACI_2"/>
    <property type="match status" value="1"/>
</dbReference>
<evidence type="ECO:0000259" key="4">
    <source>
        <dbReference type="PROSITE" id="PS50932"/>
    </source>
</evidence>
<feature type="domain" description="HTH lacI-type" evidence="4">
    <location>
        <begin position="6"/>
        <end position="61"/>
    </location>
</feature>
<dbReference type="Gene3D" id="1.10.260.40">
    <property type="entry name" value="lambda repressor-like DNA-binding domains"/>
    <property type="match status" value="1"/>
</dbReference>
<dbReference type="InterPro" id="IPR010982">
    <property type="entry name" value="Lambda_DNA-bd_dom_sf"/>
</dbReference>
<evidence type="ECO:0000256" key="1">
    <source>
        <dbReference type="ARBA" id="ARBA00023015"/>
    </source>
</evidence>
<dbReference type="EMBL" id="RSAA01000007">
    <property type="protein sequence ID" value="RRO17992.1"/>
    <property type="molecule type" value="Genomic_DNA"/>
</dbReference>
<dbReference type="SUPFAM" id="SSF47413">
    <property type="entry name" value="lambda repressor-like DNA-binding domains"/>
    <property type="match status" value="1"/>
</dbReference>
<dbReference type="PRINTS" id="PR00036">
    <property type="entry name" value="HTHLACI"/>
</dbReference>
<dbReference type="CDD" id="cd06267">
    <property type="entry name" value="PBP1_LacI_sugar_binding-like"/>
    <property type="match status" value="1"/>
</dbReference>
<dbReference type="InterPro" id="IPR046335">
    <property type="entry name" value="LacI/GalR-like_sensor"/>
</dbReference>
<dbReference type="AlphaFoldDB" id="A0A426JY05"/>
<keyword evidence="2" id="KW-0238">DNA-binding</keyword>
<keyword evidence="3" id="KW-0804">Transcription</keyword>
<dbReference type="PANTHER" id="PTHR30146">
    <property type="entry name" value="LACI-RELATED TRANSCRIPTIONAL REPRESSOR"/>
    <property type="match status" value="1"/>
</dbReference>
<dbReference type="Pfam" id="PF13377">
    <property type="entry name" value="Peripla_BP_3"/>
    <property type="match status" value="1"/>
</dbReference>
<dbReference type="GO" id="GO:0000976">
    <property type="term" value="F:transcription cis-regulatory region binding"/>
    <property type="evidence" value="ECO:0007669"/>
    <property type="project" value="TreeGrafter"/>
</dbReference>
<accession>A0A426JY05</accession>
<keyword evidence="6" id="KW-1185">Reference proteome</keyword>
<evidence type="ECO:0000313" key="6">
    <source>
        <dbReference type="Proteomes" id="UP000274515"/>
    </source>
</evidence>
<protein>
    <submittedName>
        <fullName evidence="5">LacI family transcriptional regulator</fullName>
    </submittedName>
</protein>
<dbReference type="InterPro" id="IPR028082">
    <property type="entry name" value="Peripla_BP_I"/>
</dbReference>
<dbReference type="Gene3D" id="3.40.50.2300">
    <property type="match status" value="2"/>
</dbReference>
<comment type="caution">
    <text evidence="5">The sequence shown here is derived from an EMBL/GenBank/DDBJ whole genome shotgun (WGS) entry which is preliminary data.</text>
</comment>
<evidence type="ECO:0000313" key="5">
    <source>
        <dbReference type="EMBL" id="RRO17992.1"/>
    </source>
</evidence>
<dbReference type="SMART" id="SM00354">
    <property type="entry name" value="HTH_LACI"/>
    <property type="match status" value="1"/>
</dbReference>
<proteinExistence type="predicted"/>
<keyword evidence="1" id="KW-0805">Transcription regulation</keyword>
<dbReference type="PANTHER" id="PTHR30146:SF153">
    <property type="entry name" value="LACTOSE OPERON REPRESSOR"/>
    <property type="match status" value="1"/>
</dbReference>
<gene>
    <name evidence="5" type="ORF">EIL87_06900</name>
</gene>
<organism evidence="5 6">
    <name type="scientific">Saccharopolyspora rhizosphaerae</name>
    <dbReference type="NCBI Taxonomy" id="2492662"/>
    <lineage>
        <taxon>Bacteria</taxon>
        <taxon>Bacillati</taxon>
        <taxon>Actinomycetota</taxon>
        <taxon>Actinomycetes</taxon>
        <taxon>Pseudonocardiales</taxon>
        <taxon>Pseudonocardiaceae</taxon>
        <taxon>Saccharopolyspora</taxon>
    </lineage>
</organism>
<dbReference type="Proteomes" id="UP000274515">
    <property type="component" value="Unassembled WGS sequence"/>
</dbReference>
<dbReference type="OrthoDB" id="3226810at2"/>
<dbReference type="GO" id="GO:0003700">
    <property type="term" value="F:DNA-binding transcription factor activity"/>
    <property type="evidence" value="ECO:0007669"/>
    <property type="project" value="TreeGrafter"/>
</dbReference>